<dbReference type="Proteomes" id="UP000249248">
    <property type="component" value="Unassembled WGS sequence"/>
</dbReference>
<dbReference type="AlphaFoldDB" id="A0A2W1N0E5"/>
<protein>
    <recommendedName>
        <fullName evidence="3">Lipoprotein</fullName>
    </recommendedName>
</protein>
<keyword evidence="2" id="KW-1185">Reference proteome</keyword>
<sequence>MKQLVLLFSLSLLFGCVKELPEKPADYEKWYTGEEITSTETTIPCDSSLISNYYETEVNLGGYDSYHVSNVSGYESFDTYSVTASHAQTSTKLHIIIPGKPNTIIGRKLFHISEANYASESNAKYFLTTGNFTNIEFKPITNDSLYVDFYNDSIVFSFCDVEMESSSFNNTTMHLTGRIVSEF</sequence>
<organism evidence="1 2">
    <name type="scientific">Putridiphycobacter roseus</name>
    <dbReference type="NCBI Taxonomy" id="2219161"/>
    <lineage>
        <taxon>Bacteria</taxon>
        <taxon>Pseudomonadati</taxon>
        <taxon>Bacteroidota</taxon>
        <taxon>Flavobacteriia</taxon>
        <taxon>Flavobacteriales</taxon>
        <taxon>Crocinitomicaceae</taxon>
        <taxon>Putridiphycobacter</taxon>
    </lineage>
</organism>
<proteinExistence type="predicted"/>
<evidence type="ECO:0000313" key="2">
    <source>
        <dbReference type="Proteomes" id="UP000249248"/>
    </source>
</evidence>
<evidence type="ECO:0008006" key="3">
    <source>
        <dbReference type="Google" id="ProtNLM"/>
    </source>
</evidence>
<comment type="caution">
    <text evidence="1">The sequence shown here is derived from an EMBL/GenBank/DDBJ whole genome shotgun (WGS) entry which is preliminary data.</text>
</comment>
<evidence type="ECO:0000313" key="1">
    <source>
        <dbReference type="EMBL" id="PZE16970.1"/>
    </source>
</evidence>
<gene>
    <name evidence="1" type="ORF">DNU06_09470</name>
</gene>
<dbReference type="EMBL" id="QKSB01000005">
    <property type="protein sequence ID" value="PZE16970.1"/>
    <property type="molecule type" value="Genomic_DNA"/>
</dbReference>
<reference evidence="1 2" key="1">
    <citation type="submission" date="2018-06" db="EMBL/GenBank/DDBJ databases">
        <title>The draft genome sequence of Crocinitomix sp. SM1701.</title>
        <authorList>
            <person name="Zhang X."/>
        </authorList>
    </citation>
    <scope>NUCLEOTIDE SEQUENCE [LARGE SCALE GENOMIC DNA]</scope>
    <source>
        <strain evidence="1 2">SM1701</strain>
    </source>
</reference>
<name>A0A2W1N0E5_9FLAO</name>
<dbReference type="PROSITE" id="PS51257">
    <property type="entry name" value="PROKAR_LIPOPROTEIN"/>
    <property type="match status" value="1"/>
</dbReference>
<accession>A0A2W1N0E5</accession>
<dbReference type="RefSeq" id="WP_111063035.1">
    <property type="nucleotide sequence ID" value="NZ_JBHUCU010000032.1"/>
</dbReference>